<dbReference type="PANTHER" id="PTHR34049">
    <property type="entry name" value="F-BOX PROTEIN SKIP27"/>
    <property type="match status" value="1"/>
</dbReference>
<protein>
    <recommendedName>
        <fullName evidence="4">F-box domain-containing protein</fullName>
    </recommendedName>
</protein>
<evidence type="ECO:0008006" key="4">
    <source>
        <dbReference type="Google" id="ProtNLM"/>
    </source>
</evidence>
<dbReference type="Gramene" id="EFJ11656">
    <property type="protein sequence ID" value="EFJ11656"/>
    <property type="gene ID" value="SELMODRAFT_426127"/>
</dbReference>
<sequence>MTPLGQLYPNDRRKESPFDRLPLELLVRIVCSLHHDQLKPAFHVCRRFRQAVLIAQQSHFDFRTPNRERQVELELMTPRPNERWPFASRTSDQPTTPMAPRHAPRPPQARIALGDLKQVAANLFPGDYEHGIEEPRPAPRAITSHRVLFTEEELCQAVANNTLELL</sequence>
<dbReference type="EMBL" id="GL377645">
    <property type="protein sequence ID" value="EFJ11656.1"/>
    <property type="molecule type" value="Genomic_DNA"/>
</dbReference>
<dbReference type="PANTHER" id="PTHR34049:SF1">
    <property type="entry name" value="F-BOX PROTEIN SKIP27"/>
    <property type="match status" value="1"/>
</dbReference>
<dbReference type="eggNOG" id="ENOG502QTVG">
    <property type="taxonomic scope" value="Eukaryota"/>
</dbReference>
<dbReference type="OrthoDB" id="514005at2759"/>
<dbReference type="AlphaFoldDB" id="D8SVE2"/>
<dbReference type="InParanoid" id="D8SVE2"/>
<dbReference type="SUPFAM" id="SSF81383">
    <property type="entry name" value="F-box domain"/>
    <property type="match status" value="1"/>
</dbReference>
<dbReference type="KEGG" id="smo:SELMODRAFT_426127"/>
<dbReference type="HOGENOM" id="CLU_1605531_0_0_1"/>
<dbReference type="InterPro" id="IPR036047">
    <property type="entry name" value="F-box-like_dom_sf"/>
</dbReference>
<evidence type="ECO:0000256" key="1">
    <source>
        <dbReference type="SAM" id="MobiDB-lite"/>
    </source>
</evidence>
<name>D8SVE2_SELML</name>
<reference evidence="2 3" key="1">
    <citation type="journal article" date="2011" name="Science">
        <title>The Selaginella genome identifies genetic changes associated with the evolution of vascular plants.</title>
        <authorList>
            <person name="Banks J.A."/>
            <person name="Nishiyama T."/>
            <person name="Hasebe M."/>
            <person name="Bowman J.L."/>
            <person name="Gribskov M."/>
            <person name="dePamphilis C."/>
            <person name="Albert V.A."/>
            <person name="Aono N."/>
            <person name="Aoyama T."/>
            <person name="Ambrose B.A."/>
            <person name="Ashton N.W."/>
            <person name="Axtell M.J."/>
            <person name="Barker E."/>
            <person name="Barker M.S."/>
            <person name="Bennetzen J.L."/>
            <person name="Bonawitz N.D."/>
            <person name="Chapple C."/>
            <person name="Cheng C."/>
            <person name="Correa L.G."/>
            <person name="Dacre M."/>
            <person name="DeBarry J."/>
            <person name="Dreyer I."/>
            <person name="Elias M."/>
            <person name="Engstrom E.M."/>
            <person name="Estelle M."/>
            <person name="Feng L."/>
            <person name="Finet C."/>
            <person name="Floyd S.K."/>
            <person name="Frommer W.B."/>
            <person name="Fujita T."/>
            <person name="Gramzow L."/>
            <person name="Gutensohn M."/>
            <person name="Harholt J."/>
            <person name="Hattori M."/>
            <person name="Heyl A."/>
            <person name="Hirai T."/>
            <person name="Hiwatashi Y."/>
            <person name="Ishikawa M."/>
            <person name="Iwata M."/>
            <person name="Karol K.G."/>
            <person name="Koehler B."/>
            <person name="Kolukisaoglu U."/>
            <person name="Kubo M."/>
            <person name="Kurata T."/>
            <person name="Lalonde S."/>
            <person name="Li K."/>
            <person name="Li Y."/>
            <person name="Litt A."/>
            <person name="Lyons E."/>
            <person name="Manning G."/>
            <person name="Maruyama T."/>
            <person name="Michael T.P."/>
            <person name="Mikami K."/>
            <person name="Miyazaki S."/>
            <person name="Morinaga S."/>
            <person name="Murata T."/>
            <person name="Mueller-Roeber B."/>
            <person name="Nelson D.R."/>
            <person name="Obara M."/>
            <person name="Oguri Y."/>
            <person name="Olmstead R.G."/>
            <person name="Onodera N."/>
            <person name="Petersen B.L."/>
            <person name="Pils B."/>
            <person name="Prigge M."/>
            <person name="Rensing S.A."/>
            <person name="Riano-Pachon D.M."/>
            <person name="Roberts A.W."/>
            <person name="Sato Y."/>
            <person name="Scheller H.V."/>
            <person name="Schulz B."/>
            <person name="Schulz C."/>
            <person name="Shakirov E.V."/>
            <person name="Shibagaki N."/>
            <person name="Shinohara N."/>
            <person name="Shippen D.E."/>
            <person name="Soerensen I."/>
            <person name="Sotooka R."/>
            <person name="Sugimoto N."/>
            <person name="Sugita M."/>
            <person name="Sumikawa N."/>
            <person name="Tanurdzic M."/>
            <person name="Theissen G."/>
            <person name="Ulvskov P."/>
            <person name="Wakazuki S."/>
            <person name="Weng J.K."/>
            <person name="Willats W.W."/>
            <person name="Wipf D."/>
            <person name="Wolf P.G."/>
            <person name="Yang L."/>
            <person name="Zimmer A.D."/>
            <person name="Zhu Q."/>
            <person name="Mitros T."/>
            <person name="Hellsten U."/>
            <person name="Loque D."/>
            <person name="Otillar R."/>
            <person name="Salamov A."/>
            <person name="Schmutz J."/>
            <person name="Shapiro H."/>
            <person name="Lindquist E."/>
            <person name="Lucas S."/>
            <person name="Rokhsar D."/>
            <person name="Grigoriev I.V."/>
        </authorList>
    </citation>
    <scope>NUCLEOTIDE SEQUENCE [LARGE SCALE GENOMIC DNA]</scope>
</reference>
<evidence type="ECO:0000313" key="3">
    <source>
        <dbReference type="Proteomes" id="UP000001514"/>
    </source>
</evidence>
<feature type="region of interest" description="Disordered" evidence="1">
    <location>
        <begin position="81"/>
        <end position="107"/>
    </location>
</feature>
<dbReference type="Proteomes" id="UP000001514">
    <property type="component" value="Unassembled WGS sequence"/>
</dbReference>
<evidence type="ECO:0000313" key="2">
    <source>
        <dbReference type="EMBL" id="EFJ11656.1"/>
    </source>
</evidence>
<dbReference type="InterPro" id="IPR045286">
    <property type="entry name" value="FBS1-like"/>
</dbReference>
<keyword evidence="3" id="KW-1185">Reference proteome</keyword>
<dbReference type="FunCoup" id="D8SVE2">
    <property type="interactions" value="697"/>
</dbReference>
<organism evidence="3">
    <name type="scientific">Selaginella moellendorffii</name>
    <name type="common">Spikemoss</name>
    <dbReference type="NCBI Taxonomy" id="88036"/>
    <lineage>
        <taxon>Eukaryota</taxon>
        <taxon>Viridiplantae</taxon>
        <taxon>Streptophyta</taxon>
        <taxon>Embryophyta</taxon>
        <taxon>Tracheophyta</taxon>
        <taxon>Lycopodiopsida</taxon>
        <taxon>Selaginellales</taxon>
        <taxon>Selaginellaceae</taxon>
        <taxon>Selaginella</taxon>
    </lineage>
</organism>
<accession>D8SVE2</accession>
<proteinExistence type="predicted"/>
<gene>
    <name evidence="2" type="ORF">SELMODRAFT_426127</name>
</gene>
<dbReference type="OMA" id="AQQSHFD"/>